<feature type="chain" id="PRO_5030132058" evidence="1">
    <location>
        <begin position="32"/>
        <end position="164"/>
    </location>
</feature>
<dbReference type="EMBL" id="RZNZ01000019">
    <property type="protein sequence ID" value="KAA8816873.1"/>
    <property type="molecule type" value="Genomic_DNA"/>
</dbReference>
<organism evidence="3 4">
    <name type="scientific">Bifidobacterium vespertilionis</name>
    <dbReference type="NCBI Taxonomy" id="2562524"/>
    <lineage>
        <taxon>Bacteria</taxon>
        <taxon>Bacillati</taxon>
        <taxon>Actinomycetota</taxon>
        <taxon>Actinomycetes</taxon>
        <taxon>Bifidobacteriales</taxon>
        <taxon>Bifidobacteriaceae</taxon>
        <taxon>Bifidobacterium</taxon>
    </lineage>
</organism>
<evidence type="ECO:0000313" key="5">
    <source>
        <dbReference type="Proteomes" id="UP000374630"/>
    </source>
</evidence>
<reference evidence="4 5" key="1">
    <citation type="journal article" date="2019" name="Syst. Appl. Microbiol.">
        <title>Characterization of Bifidobacterium species in feaces of the Egyptian fruit bat: Description of B. vespertilionis sp. nov. and B. rousetti sp. nov.</title>
        <authorList>
            <person name="Modesto M."/>
            <person name="Satti M."/>
            <person name="Watanabe K."/>
            <person name="Puglisi E."/>
            <person name="Morelli L."/>
            <person name="Huang C.-H."/>
            <person name="Liou J.-S."/>
            <person name="Miyashita M."/>
            <person name="Tamura T."/>
            <person name="Saito S."/>
            <person name="Mori K."/>
            <person name="Huang L."/>
            <person name="Sciavilla P."/>
            <person name="Sandri C."/>
            <person name="Spiezio C."/>
            <person name="Vitali F."/>
            <person name="Cavalieri D."/>
            <person name="Perpetuini G."/>
            <person name="Tofalo R."/>
            <person name="Bonetti A."/>
            <person name="Arita M."/>
            <person name="Mattarelli P."/>
        </authorList>
    </citation>
    <scope>NUCLEOTIDE SEQUENCE [LARGE SCALE GENOMIC DNA]</scope>
    <source>
        <strain evidence="2 5">RST16</strain>
        <strain evidence="3 4">RST8</strain>
    </source>
</reference>
<evidence type="ECO:0000313" key="3">
    <source>
        <dbReference type="EMBL" id="KAA8821872.1"/>
    </source>
</evidence>
<keyword evidence="1" id="KW-0732">Signal</keyword>
<evidence type="ECO:0000256" key="1">
    <source>
        <dbReference type="SAM" id="SignalP"/>
    </source>
</evidence>
<name>A0A5J5DYT0_9BIFI</name>
<feature type="signal peptide" evidence="1">
    <location>
        <begin position="1"/>
        <end position="31"/>
    </location>
</feature>
<dbReference type="OrthoDB" id="2991472at2"/>
<dbReference type="RefSeq" id="WP_150354733.1">
    <property type="nucleotide sequence ID" value="NZ_RZNZ01000019.1"/>
</dbReference>
<sequence length="164" mass="17887">MNYTKKTIAAMLSLSMLTSGALALGANTAMADELNIDTTNSQITSVNNHRTALKGAGFTDEELDQFSESEIAELYHILISGEHALNDDSTQTTGVYSKLAQGILKIFKKLPASVQKAIGPVGDFLDYIDSFTGTTEHIIYSACKAIGMNDWWANFCTKTIMFFL</sequence>
<accession>A0A5J5DYT0</accession>
<dbReference type="AlphaFoldDB" id="A0A5J5DYT0"/>
<dbReference type="Proteomes" id="UP000374630">
    <property type="component" value="Unassembled WGS sequence"/>
</dbReference>
<proteinExistence type="predicted"/>
<protein>
    <submittedName>
        <fullName evidence="3">Uncharacterized protein</fullName>
    </submittedName>
</protein>
<evidence type="ECO:0000313" key="4">
    <source>
        <dbReference type="Proteomes" id="UP000345527"/>
    </source>
</evidence>
<comment type="caution">
    <text evidence="3">The sequence shown here is derived from an EMBL/GenBank/DDBJ whole genome shotgun (WGS) entry which is preliminary data.</text>
</comment>
<gene>
    <name evidence="3" type="ORF">EM848_09730</name>
    <name evidence="2" type="ORF">EMO90_10970</name>
</gene>
<evidence type="ECO:0000313" key="2">
    <source>
        <dbReference type="EMBL" id="KAA8816873.1"/>
    </source>
</evidence>
<dbReference type="EMBL" id="RZOA01000022">
    <property type="protein sequence ID" value="KAA8821872.1"/>
    <property type="molecule type" value="Genomic_DNA"/>
</dbReference>
<keyword evidence="5" id="KW-1185">Reference proteome</keyword>
<dbReference type="Proteomes" id="UP000345527">
    <property type="component" value="Unassembled WGS sequence"/>
</dbReference>